<dbReference type="Pfam" id="PF00141">
    <property type="entry name" value="peroxidase"/>
    <property type="match status" value="1"/>
</dbReference>
<dbReference type="InterPro" id="IPR033905">
    <property type="entry name" value="Secretory_peroxidase"/>
</dbReference>
<dbReference type="EMBL" id="JBJUIK010000013">
    <property type="protein sequence ID" value="KAL3508036.1"/>
    <property type="molecule type" value="Genomic_DNA"/>
</dbReference>
<evidence type="ECO:0000256" key="2">
    <source>
        <dbReference type="ARBA" id="ARBA00001970"/>
    </source>
</evidence>
<dbReference type="PANTHER" id="PTHR31235">
    <property type="entry name" value="PEROXIDASE 25-RELATED"/>
    <property type="match status" value="1"/>
</dbReference>
<dbReference type="InterPro" id="IPR002016">
    <property type="entry name" value="Haem_peroxidase"/>
</dbReference>
<comment type="catalytic activity">
    <reaction evidence="1">
        <text>2 a phenolic donor + H2O2 = 2 a phenolic radical donor + 2 H2O</text>
        <dbReference type="Rhea" id="RHEA:56136"/>
        <dbReference type="ChEBI" id="CHEBI:15377"/>
        <dbReference type="ChEBI" id="CHEBI:16240"/>
        <dbReference type="ChEBI" id="CHEBI:139520"/>
        <dbReference type="ChEBI" id="CHEBI:139521"/>
        <dbReference type="EC" id="1.11.1.7"/>
    </reaction>
</comment>
<dbReference type="InterPro" id="IPR010255">
    <property type="entry name" value="Haem_peroxidase_sf"/>
</dbReference>
<feature type="binding site" evidence="13">
    <location>
        <position position="162"/>
    </location>
    <ligand>
        <name>Ca(2+)</name>
        <dbReference type="ChEBI" id="CHEBI:29108"/>
        <label>2</label>
    </ligand>
</feature>
<evidence type="ECO:0000256" key="7">
    <source>
        <dbReference type="ARBA" id="ARBA00022837"/>
    </source>
</evidence>
<keyword evidence="18" id="KW-1185">Reference proteome</keyword>
<evidence type="ECO:0000256" key="3">
    <source>
        <dbReference type="ARBA" id="ARBA00012313"/>
    </source>
</evidence>
<keyword evidence="5" id="KW-0349">Heme</keyword>
<dbReference type="CDD" id="cd00693">
    <property type="entry name" value="secretory_peroxidase"/>
    <property type="match status" value="1"/>
</dbReference>
<evidence type="ECO:0000256" key="14">
    <source>
        <dbReference type="PIRSR" id="PIRSR600823-5"/>
    </source>
</evidence>
<comment type="cofactor">
    <cofactor evidence="13">
        <name>Ca(2+)</name>
        <dbReference type="ChEBI" id="CHEBI:29108"/>
    </cofactor>
    <text evidence="13">Binds 2 calcium ions per subunit.</text>
</comment>
<dbReference type="PROSITE" id="PS50873">
    <property type="entry name" value="PEROXIDASE_4"/>
    <property type="match status" value="1"/>
</dbReference>
<proteinExistence type="inferred from homology"/>
<feature type="binding site" evidence="13">
    <location>
        <position position="170"/>
    </location>
    <ligand>
        <name>Ca(2+)</name>
        <dbReference type="ChEBI" id="CHEBI:29108"/>
        <label>2</label>
    </ligand>
</feature>
<evidence type="ECO:0000313" key="17">
    <source>
        <dbReference type="EMBL" id="KAL3508036.1"/>
    </source>
</evidence>
<accession>A0ABD2YM86</accession>
<evidence type="ECO:0000256" key="11">
    <source>
        <dbReference type="ARBA" id="ARBA00023180"/>
    </source>
</evidence>
<sequence length="243" mass="26598">MRLLLDTIGTNQSEKDAIPNLTLGGFEIIDDIKKQVEQACPGIVSCADILALAARDAVSFPFRGNLWEVPTGRKDGRESLLSNVNGNLPSPFSDFRTLQEVFDNKNLNVNDLVALSGKINNLPYNFTGKGDMDPSLNATYAETLKQQCPINSANPSTTVEMDPQSSLKFDTNYFKILNQNKGLFQSDAALLRNADSAAIVNRLKSPGNFFFEFGRSMVKMGNIEVLTGNAGEITKNCELLINP</sequence>
<evidence type="ECO:0000256" key="12">
    <source>
        <dbReference type="PIRSR" id="PIRSR600823-2"/>
    </source>
</evidence>
<evidence type="ECO:0000313" key="18">
    <source>
        <dbReference type="Proteomes" id="UP001630127"/>
    </source>
</evidence>
<keyword evidence="9" id="KW-0408">Iron</keyword>
<dbReference type="GO" id="GO:0046872">
    <property type="term" value="F:metal ion binding"/>
    <property type="evidence" value="ECO:0007669"/>
    <property type="project" value="UniProtKB-KW"/>
</dbReference>
<feature type="disulfide bond" evidence="14">
    <location>
        <begin position="46"/>
        <end position="237"/>
    </location>
</feature>
<dbReference type="PRINTS" id="PR00461">
    <property type="entry name" value="PLPEROXIDASE"/>
</dbReference>
<comment type="similarity">
    <text evidence="15">Belongs to the peroxidase family.</text>
</comment>
<protein>
    <recommendedName>
        <fullName evidence="3">peroxidase</fullName>
        <ecNumber evidence="3">1.11.1.7</ecNumber>
    </recommendedName>
</protein>
<evidence type="ECO:0000256" key="15">
    <source>
        <dbReference type="RuleBase" id="RU004241"/>
    </source>
</evidence>
<evidence type="ECO:0000256" key="4">
    <source>
        <dbReference type="ARBA" id="ARBA00022559"/>
    </source>
</evidence>
<evidence type="ECO:0000259" key="16">
    <source>
        <dbReference type="PROSITE" id="PS50873"/>
    </source>
</evidence>
<dbReference type="Gene3D" id="1.10.520.10">
    <property type="match status" value="1"/>
</dbReference>
<dbReference type="AlphaFoldDB" id="A0ABD2YM86"/>
<evidence type="ECO:0000256" key="13">
    <source>
        <dbReference type="PIRSR" id="PIRSR600823-3"/>
    </source>
</evidence>
<feature type="binding site" evidence="12">
    <location>
        <position position="89"/>
    </location>
    <ligand>
        <name>substrate</name>
    </ligand>
</feature>
<dbReference type="InterPro" id="IPR000823">
    <property type="entry name" value="Peroxidase_pln"/>
</dbReference>
<name>A0ABD2YM86_9GENT</name>
<feature type="binding site" evidence="13">
    <location>
        <position position="14"/>
    </location>
    <ligand>
        <name>Ca(2+)</name>
        <dbReference type="ChEBI" id="CHEBI:29108"/>
        <label>1</label>
    </ligand>
</feature>
<comment type="caution">
    <text evidence="17">The sequence shown here is derived from an EMBL/GenBank/DDBJ whole genome shotgun (WGS) entry which is preliminary data.</text>
</comment>
<evidence type="ECO:0000256" key="9">
    <source>
        <dbReference type="ARBA" id="ARBA00023004"/>
    </source>
</evidence>
<evidence type="ECO:0000256" key="10">
    <source>
        <dbReference type="ARBA" id="ARBA00023157"/>
    </source>
</evidence>
<reference evidence="17 18" key="1">
    <citation type="submission" date="2024-11" db="EMBL/GenBank/DDBJ databases">
        <title>A near-complete genome assembly of Cinchona calisaya.</title>
        <authorList>
            <person name="Lian D.C."/>
            <person name="Zhao X.W."/>
            <person name="Wei L."/>
        </authorList>
    </citation>
    <scope>NUCLEOTIDE SEQUENCE [LARGE SCALE GENOMIC DNA]</scope>
    <source>
        <tissue evidence="17">Nenye</tissue>
    </source>
</reference>
<keyword evidence="11" id="KW-0325">Glycoprotein</keyword>
<keyword evidence="4" id="KW-0575">Peroxidase</keyword>
<keyword evidence="6 13" id="KW-0479">Metal-binding</keyword>
<organism evidence="17 18">
    <name type="scientific">Cinchona calisaya</name>
    <dbReference type="NCBI Taxonomy" id="153742"/>
    <lineage>
        <taxon>Eukaryota</taxon>
        <taxon>Viridiplantae</taxon>
        <taxon>Streptophyta</taxon>
        <taxon>Embryophyta</taxon>
        <taxon>Tracheophyta</taxon>
        <taxon>Spermatophyta</taxon>
        <taxon>Magnoliopsida</taxon>
        <taxon>eudicotyledons</taxon>
        <taxon>Gunneridae</taxon>
        <taxon>Pentapetalae</taxon>
        <taxon>asterids</taxon>
        <taxon>lamiids</taxon>
        <taxon>Gentianales</taxon>
        <taxon>Rubiaceae</taxon>
        <taxon>Cinchonoideae</taxon>
        <taxon>Cinchoneae</taxon>
        <taxon>Cinchona</taxon>
    </lineage>
</organism>
<dbReference type="Gene3D" id="1.10.420.10">
    <property type="entry name" value="Peroxidase, domain 2"/>
    <property type="match status" value="1"/>
</dbReference>
<evidence type="ECO:0000256" key="5">
    <source>
        <dbReference type="ARBA" id="ARBA00022617"/>
    </source>
</evidence>
<gene>
    <name evidence="17" type="ORF">ACH5RR_033418</name>
</gene>
<keyword evidence="7 13" id="KW-0106">Calcium</keyword>
<evidence type="ECO:0000256" key="8">
    <source>
        <dbReference type="ARBA" id="ARBA00023002"/>
    </source>
</evidence>
<evidence type="ECO:0000256" key="6">
    <source>
        <dbReference type="ARBA" id="ARBA00022723"/>
    </source>
</evidence>
<comment type="cofactor">
    <cofactor evidence="2">
        <name>heme b</name>
        <dbReference type="ChEBI" id="CHEBI:60344"/>
    </cofactor>
</comment>
<keyword evidence="10 14" id="KW-1015">Disulfide bond</keyword>
<evidence type="ECO:0000256" key="1">
    <source>
        <dbReference type="ARBA" id="ARBA00000189"/>
    </source>
</evidence>
<dbReference type="EC" id="1.11.1.7" evidence="3"/>
<dbReference type="SUPFAM" id="SSF48113">
    <property type="entry name" value="Heme-dependent peroxidases"/>
    <property type="match status" value="1"/>
</dbReference>
<dbReference type="PRINTS" id="PR00458">
    <property type="entry name" value="PEROXIDASE"/>
</dbReference>
<dbReference type="FunFam" id="1.10.420.10:FF:000001">
    <property type="entry name" value="Peroxidase"/>
    <property type="match status" value="1"/>
</dbReference>
<dbReference type="Proteomes" id="UP001630127">
    <property type="component" value="Unassembled WGS sequence"/>
</dbReference>
<keyword evidence="8" id="KW-0560">Oxidoreductase</keyword>
<feature type="domain" description="Plant heme peroxidase family profile" evidence="16">
    <location>
        <begin position="1"/>
        <end position="241"/>
    </location>
</feature>
<dbReference type="GO" id="GO:0140825">
    <property type="term" value="F:lactoperoxidase activity"/>
    <property type="evidence" value="ECO:0007669"/>
    <property type="project" value="UniProtKB-EC"/>
</dbReference>